<dbReference type="Proteomes" id="UP000235616">
    <property type="component" value="Unassembled WGS sequence"/>
</dbReference>
<evidence type="ECO:0000256" key="1">
    <source>
        <dbReference type="SAM" id="SignalP"/>
    </source>
</evidence>
<dbReference type="Gene3D" id="3.20.20.80">
    <property type="entry name" value="Glycosidases"/>
    <property type="match status" value="1"/>
</dbReference>
<accession>A0A2N7VMK1</accession>
<feature type="chain" id="PRO_5016255728" evidence="1">
    <location>
        <begin position="35"/>
        <end position="478"/>
    </location>
</feature>
<sequence>MTELFGFSRRRRALLAALAATGATSSAAPALAHAARRMAGSATGERRMAQLIGANGWPMTAADVAMWKAMGLSWGRDSVGPGQRNSPDDAVEVDKTGAAFDHDLPPVIVQNRRNGIGSLLLLGYTPKWNASIPGDTRSAPKDETVWTRYVEAVVRTYSAPPYNVRYFQIWNEAAGPLSGGAAQATFWHGKNFSARAEQAKPYDRAMQDYVELVHVPAARIVRKYGGFVVYGGWPDQGGLETYMQWLEYRSPVVKARMLDWVDYLDTHYLGVDALTPLYERYVANGPARGIWQTEIGDRYMRDPHYLPTYFFKFAVWALGHGWDDPNKYVSMVYHWDGFEPYRLTHRGNPRTYNVSGTSLVVLNKVVGGALAPFDGRVQFGQGASGLALRSGSDLVLQVRASGPGTVRISGLPGVQAGTLGVTMVDALTGEAADASAISARSDGSAMSIDFRMPDAGNGGDGAKRAHLAYLVVSPRAAA</sequence>
<organism evidence="2 3">
    <name type="scientific">Trinickia dabaoshanensis</name>
    <dbReference type="NCBI Taxonomy" id="564714"/>
    <lineage>
        <taxon>Bacteria</taxon>
        <taxon>Pseudomonadati</taxon>
        <taxon>Pseudomonadota</taxon>
        <taxon>Betaproteobacteria</taxon>
        <taxon>Burkholderiales</taxon>
        <taxon>Burkholderiaceae</taxon>
        <taxon>Trinickia</taxon>
    </lineage>
</organism>
<dbReference type="PROSITE" id="PS51318">
    <property type="entry name" value="TAT"/>
    <property type="match status" value="1"/>
</dbReference>
<dbReference type="OrthoDB" id="9055650at2"/>
<comment type="caution">
    <text evidence="2">The sequence shown here is derived from an EMBL/GenBank/DDBJ whole genome shotgun (WGS) entry which is preliminary data.</text>
</comment>
<name>A0A2N7VMK1_9BURK</name>
<proteinExistence type="predicted"/>
<feature type="signal peptide" evidence="1">
    <location>
        <begin position="1"/>
        <end position="34"/>
    </location>
</feature>
<evidence type="ECO:0000313" key="2">
    <source>
        <dbReference type="EMBL" id="PMS18370.1"/>
    </source>
</evidence>
<protein>
    <submittedName>
        <fullName evidence="2">Uncharacterized protein</fullName>
    </submittedName>
</protein>
<keyword evidence="3" id="KW-1185">Reference proteome</keyword>
<dbReference type="RefSeq" id="WP_102646682.1">
    <property type="nucleotide sequence ID" value="NZ_PNYA01000015.1"/>
</dbReference>
<dbReference type="InterPro" id="IPR006311">
    <property type="entry name" value="TAT_signal"/>
</dbReference>
<evidence type="ECO:0000313" key="3">
    <source>
        <dbReference type="Proteomes" id="UP000235616"/>
    </source>
</evidence>
<dbReference type="AlphaFoldDB" id="A0A2N7VMK1"/>
<dbReference type="EMBL" id="PNYA01000015">
    <property type="protein sequence ID" value="PMS18370.1"/>
    <property type="molecule type" value="Genomic_DNA"/>
</dbReference>
<dbReference type="InterPro" id="IPR017853">
    <property type="entry name" value="GH"/>
</dbReference>
<dbReference type="SUPFAM" id="SSF51445">
    <property type="entry name" value="(Trans)glycosidases"/>
    <property type="match status" value="1"/>
</dbReference>
<reference evidence="2 3" key="1">
    <citation type="submission" date="2018-01" db="EMBL/GenBank/DDBJ databases">
        <title>Whole genome analyses suggest that Burkholderia sensu lato contains two further novel genera in the rhizoxinica-symbiotica group Mycetohabitans gen. nov., and Trinickia gen. nov.: implications for the evolution of diazotrophy and nodulation in the Burkholderiaceae.</title>
        <authorList>
            <person name="Estrada-de los Santos P."/>
            <person name="Palmer M."/>
            <person name="Chavez-Ramirez B."/>
            <person name="Beukes C."/>
            <person name="Steenkamp E.T."/>
            <person name="Hirsch A.M."/>
            <person name="Manyaka P."/>
            <person name="Maluk M."/>
            <person name="Lafos M."/>
            <person name="Crook M."/>
            <person name="Gross E."/>
            <person name="Simon M.F."/>
            <person name="Bueno dos Reis Junior F."/>
            <person name="Poole P.S."/>
            <person name="Venter S.N."/>
            <person name="James E.K."/>
        </authorList>
    </citation>
    <scope>NUCLEOTIDE SEQUENCE [LARGE SCALE GENOMIC DNA]</scope>
    <source>
        <strain evidence="2 3">GIMN1.004</strain>
    </source>
</reference>
<keyword evidence="1" id="KW-0732">Signal</keyword>
<gene>
    <name evidence="2" type="ORF">C0Z18_17505</name>
</gene>